<comment type="similarity">
    <text evidence="1">Belongs to the SIP oxidoreductase family.</text>
</comment>
<accession>A0ABX0VQ52</accession>
<dbReference type="InterPro" id="IPR017938">
    <property type="entry name" value="Riboflavin_synthase-like_b-brl"/>
</dbReference>
<dbReference type="PROSITE" id="PS51384">
    <property type="entry name" value="FAD_FR"/>
    <property type="match status" value="1"/>
</dbReference>
<gene>
    <name evidence="3" type="ORF">E2L00_14620</name>
</gene>
<sequence length="261" mass="28933">MTTSSMVPRYPRRVRNELRLRELSVLSAERIGDDFQRVVLGGEALEGFSSGGFADHCKLFFPPAGGKLTLPSVTAEGAVWPGGSKPASRDYTPLYNEQRRELTFDFYIHDSGLASDWAANTKPGDTLLVGGPRGSTIVPDSYHWQLYVCDESGMPALRRRLEALSLLSARPAVTALLSVKNEASKAYLAGLEGFNIEWFIGHSGHELDARLEQIAVPDDDYFIWITGEGKTAKSYARHFEKPQINPQLLQVSAYWHDKSAD</sequence>
<dbReference type="Pfam" id="PF08021">
    <property type="entry name" value="FAD_binding_9"/>
    <property type="match status" value="1"/>
</dbReference>
<evidence type="ECO:0000256" key="1">
    <source>
        <dbReference type="ARBA" id="ARBA00035644"/>
    </source>
</evidence>
<dbReference type="Gene3D" id="3.40.50.80">
    <property type="entry name" value="Nucleotide-binding domain of ferredoxin-NADP reductase (FNR) module"/>
    <property type="match status" value="1"/>
</dbReference>
<dbReference type="InterPro" id="IPR013113">
    <property type="entry name" value="SIP_FAD-bd"/>
</dbReference>
<evidence type="ECO:0000259" key="2">
    <source>
        <dbReference type="PROSITE" id="PS51384"/>
    </source>
</evidence>
<proteinExistence type="inferred from homology"/>
<dbReference type="Pfam" id="PF04954">
    <property type="entry name" value="SIP"/>
    <property type="match status" value="1"/>
</dbReference>
<protein>
    <submittedName>
        <fullName evidence="3">Siderophore-interacting protein</fullName>
    </submittedName>
</protein>
<dbReference type="PANTHER" id="PTHR30157:SF0">
    <property type="entry name" value="NADPH-DEPENDENT FERRIC-CHELATE REDUCTASE"/>
    <property type="match status" value="1"/>
</dbReference>
<dbReference type="InterPro" id="IPR039261">
    <property type="entry name" value="FNR_nucleotide-bd"/>
</dbReference>
<reference evidence="3 4" key="1">
    <citation type="journal article" date="2020" name="Microorganisms">
        <title>Polyphasic Characterisation of Cedecea colo sp. nov., a New Enteric Bacterium Isolated from the Koala Hindgut.</title>
        <authorList>
            <person name="Boath J.M."/>
            <person name="Dakhal S."/>
            <person name="Van T.T.H."/>
            <person name="Moore R.J."/>
            <person name="Dekiwadia C."/>
            <person name="Macreadie I.G."/>
        </authorList>
    </citation>
    <scope>NUCLEOTIDE SEQUENCE [LARGE SCALE GENOMIC DNA]</scope>
    <source>
        <strain evidence="3 4">ZA</strain>
    </source>
</reference>
<organism evidence="3 4">
    <name type="scientific">Cedecea colo</name>
    <dbReference type="NCBI Taxonomy" id="2552946"/>
    <lineage>
        <taxon>Bacteria</taxon>
        <taxon>Pseudomonadati</taxon>
        <taxon>Pseudomonadota</taxon>
        <taxon>Gammaproteobacteria</taxon>
        <taxon>Enterobacterales</taxon>
        <taxon>Enterobacteriaceae</taxon>
        <taxon>Cedecea</taxon>
    </lineage>
</organism>
<dbReference type="EMBL" id="SOYS01000006">
    <property type="protein sequence ID" value="NIY48705.1"/>
    <property type="molecule type" value="Genomic_DNA"/>
</dbReference>
<dbReference type="InterPro" id="IPR007037">
    <property type="entry name" value="SIP_rossman_dom"/>
</dbReference>
<feature type="domain" description="FAD-binding FR-type" evidence="2">
    <location>
        <begin position="18"/>
        <end position="139"/>
    </location>
</feature>
<dbReference type="CDD" id="cd06193">
    <property type="entry name" value="siderophore_interacting"/>
    <property type="match status" value="1"/>
</dbReference>
<dbReference type="InterPro" id="IPR017927">
    <property type="entry name" value="FAD-bd_FR_type"/>
</dbReference>
<comment type="caution">
    <text evidence="3">The sequence shown here is derived from an EMBL/GenBank/DDBJ whole genome shotgun (WGS) entry which is preliminary data.</text>
</comment>
<dbReference type="Proteomes" id="UP000697927">
    <property type="component" value="Unassembled WGS sequence"/>
</dbReference>
<dbReference type="Gene3D" id="2.40.30.10">
    <property type="entry name" value="Translation factors"/>
    <property type="match status" value="1"/>
</dbReference>
<evidence type="ECO:0000313" key="4">
    <source>
        <dbReference type="Proteomes" id="UP000697927"/>
    </source>
</evidence>
<dbReference type="PANTHER" id="PTHR30157">
    <property type="entry name" value="FERRIC REDUCTASE, NADPH-DEPENDENT"/>
    <property type="match status" value="1"/>
</dbReference>
<dbReference type="SUPFAM" id="SSF63380">
    <property type="entry name" value="Riboflavin synthase domain-like"/>
    <property type="match status" value="1"/>
</dbReference>
<evidence type="ECO:0000313" key="3">
    <source>
        <dbReference type="EMBL" id="NIY48705.1"/>
    </source>
</evidence>
<keyword evidence="4" id="KW-1185">Reference proteome</keyword>
<name>A0ABX0VQ52_9ENTR</name>
<dbReference type="RefSeq" id="WP_167612786.1">
    <property type="nucleotide sequence ID" value="NZ_SOYS01000006.1"/>
</dbReference>
<dbReference type="InterPro" id="IPR039374">
    <property type="entry name" value="SIP_fam"/>
</dbReference>